<sequence>MRASGDPNADIVRRIKEAKEYKRDRDSQPGPSEGVSLTAQPAEERQYLDEKVVSFAETAASREEQVLKSALADLQQQKSTEQQQDQPSVRPLGSERKSATDAASLRLAAMRRIEAARKYSKASAAPSGIDSTPPTPVSAANPSAQQEGPAEWVQSSIGSAEQAAPFIRQIVQREASSSNISQDLSAEQFTLAKEMEQRERGADLITIDNGESGSGVEGAYRPKVATWGVFPRPSNISREYGGGRTLRPGEALESEAATLARKKRVAEALSSYKKNAGLEVDPASEAAAKEAYNRGLELMQRGQLAAALVPFDEVFTFVSVRTRVGGEATLRKAICLDSLGRTEEAMSLYKQISRHSAPGVSKKAKQMLFGFTSMDYLKTHTISYSVQRGAYDEYFTKLTGQWNNTYSAEDETDDGSLTVATVVATAVMMAPLVLVGVKLGARLLK</sequence>
<comment type="caution">
    <text evidence="3">The sequence shown here is derived from an EMBL/GenBank/DDBJ whole genome shotgun (WGS) entry which is preliminary data.</text>
</comment>
<dbReference type="PANTHER" id="PTHR35482">
    <property type="entry name" value="CYTOCHROME C OXIDASE SUBUNIT"/>
    <property type="match status" value="1"/>
</dbReference>
<keyword evidence="2" id="KW-0812">Transmembrane</keyword>
<dbReference type="Proteomes" id="UP001491310">
    <property type="component" value="Unassembled WGS sequence"/>
</dbReference>
<keyword evidence="2" id="KW-0472">Membrane</keyword>
<evidence type="ECO:0000313" key="3">
    <source>
        <dbReference type="EMBL" id="KAK9915163.1"/>
    </source>
</evidence>
<evidence type="ECO:0000256" key="1">
    <source>
        <dbReference type="SAM" id="MobiDB-lite"/>
    </source>
</evidence>
<feature type="compositionally biased region" description="Basic and acidic residues" evidence="1">
    <location>
        <begin position="11"/>
        <end position="27"/>
    </location>
</feature>
<dbReference type="PANTHER" id="PTHR35482:SF1">
    <property type="entry name" value="CYTOCHROME C OXIDASE SUBUNIT"/>
    <property type="match status" value="1"/>
</dbReference>
<feature type="region of interest" description="Disordered" evidence="1">
    <location>
        <begin position="116"/>
        <end position="157"/>
    </location>
</feature>
<name>A0ABR2YTH8_9CHLO</name>
<dbReference type="InterPro" id="IPR011990">
    <property type="entry name" value="TPR-like_helical_dom_sf"/>
</dbReference>
<gene>
    <name evidence="3" type="ORF">WJX75_005459</name>
</gene>
<dbReference type="SUPFAM" id="SSF48452">
    <property type="entry name" value="TPR-like"/>
    <property type="match status" value="1"/>
</dbReference>
<feature type="region of interest" description="Disordered" evidence="1">
    <location>
        <begin position="1"/>
        <end position="44"/>
    </location>
</feature>
<reference evidence="3 4" key="1">
    <citation type="journal article" date="2024" name="Nat. Commun.">
        <title>Phylogenomics reveals the evolutionary origins of lichenization in chlorophyte algae.</title>
        <authorList>
            <person name="Puginier C."/>
            <person name="Libourel C."/>
            <person name="Otte J."/>
            <person name="Skaloud P."/>
            <person name="Haon M."/>
            <person name="Grisel S."/>
            <person name="Petersen M."/>
            <person name="Berrin J.G."/>
            <person name="Delaux P.M."/>
            <person name="Dal Grande F."/>
            <person name="Keller J."/>
        </authorList>
    </citation>
    <scope>NUCLEOTIDE SEQUENCE [LARGE SCALE GENOMIC DNA]</scope>
    <source>
        <strain evidence="3 4">SAG 216-7</strain>
    </source>
</reference>
<feature type="transmembrane region" description="Helical" evidence="2">
    <location>
        <begin position="417"/>
        <end position="437"/>
    </location>
</feature>
<feature type="region of interest" description="Disordered" evidence="1">
    <location>
        <begin position="70"/>
        <end position="104"/>
    </location>
</feature>
<dbReference type="Gene3D" id="1.25.40.10">
    <property type="entry name" value="Tetratricopeptide repeat domain"/>
    <property type="match status" value="1"/>
</dbReference>
<proteinExistence type="predicted"/>
<dbReference type="EMBL" id="JALJOT010000005">
    <property type="protein sequence ID" value="KAK9915163.1"/>
    <property type="molecule type" value="Genomic_DNA"/>
</dbReference>
<evidence type="ECO:0000256" key="2">
    <source>
        <dbReference type="SAM" id="Phobius"/>
    </source>
</evidence>
<organism evidence="3 4">
    <name type="scientific">Coccomyxa subellipsoidea</name>
    <dbReference type="NCBI Taxonomy" id="248742"/>
    <lineage>
        <taxon>Eukaryota</taxon>
        <taxon>Viridiplantae</taxon>
        <taxon>Chlorophyta</taxon>
        <taxon>core chlorophytes</taxon>
        <taxon>Trebouxiophyceae</taxon>
        <taxon>Trebouxiophyceae incertae sedis</taxon>
        <taxon>Coccomyxaceae</taxon>
        <taxon>Coccomyxa</taxon>
    </lineage>
</organism>
<protein>
    <submittedName>
        <fullName evidence="3">Uncharacterized protein</fullName>
    </submittedName>
</protein>
<accession>A0ABR2YTH8</accession>
<keyword evidence="2" id="KW-1133">Transmembrane helix</keyword>
<keyword evidence="4" id="KW-1185">Reference proteome</keyword>
<feature type="compositionally biased region" description="Low complexity" evidence="1">
    <location>
        <begin position="75"/>
        <end position="86"/>
    </location>
</feature>
<evidence type="ECO:0000313" key="4">
    <source>
        <dbReference type="Proteomes" id="UP001491310"/>
    </source>
</evidence>